<dbReference type="Proteomes" id="UP000275408">
    <property type="component" value="Unassembled WGS sequence"/>
</dbReference>
<evidence type="ECO:0000256" key="1">
    <source>
        <dbReference type="ARBA" id="ARBA00023319"/>
    </source>
</evidence>
<evidence type="ECO:0000256" key="2">
    <source>
        <dbReference type="SAM" id="SignalP"/>
    </source>
</evidence>
<dbReference type="AlphaFoldDB" id="A0A3M6US76"/>
<dbReference type="PANTHER" id="PTHR14340">
    <property type="entry name" value="MICROFIBRIL-ASSOCIATED GLYCOPROTEIN 3"/>
    <property type="match status" value="1"/>
</dbReference>
<dbReference type="Gene3D" id="2.60.40.10">
    <property type="entry name" value="Immunoglobulins"/>
    <property type="match status" value="4"/>
</dbReference>
<feature type="chain" id="PRO_5018209923" description="Fibronectin type-III domain-containing protein" evidence="2">
    <location>
        <begin position="25"/>
        <end position="588"/>
    </location>
</feature>
<evidence type="ECO:0000313" key="4">
    <source>
        <dbReference type="EMBL" id="RMX56417.1"/>
    </source>
</evidence>
<dbReference type="PROSITE" id="PS50853">
    <property type="entry name" value="FN3"/>
    <property type="match status" value="3"/>
</dbReference>
<dbReference type="SUPFAM" id="SSF49265">
    <property type="entry name" value="Fibronectin type III"/>
    <property type="match status" value="2"/>
</dbReference>
<sequence>MVVTSPHCMHVLLFLSNFLRISVASGFAAVNFTTKPKDADYFVESDATLRWEYSSRKAIQYIKFGILIGDDDVTIVVKDVDAKEVQFNSLYRPEVTESFIGRVDVVKNEQASFRIKNLTLNDTGRYFFSLDLQNESKISSQYVQVTVVDIITDRQNSTQLVESWIGHKVSLICIVTKASPGLPVDFDWRWSDNTQVIGKQVYWKGKPDPWKDQSQMTIETNVDRDFEPVTCIAKSRTSTQRFDIGMKQLYKPREPINVTAYDFPSNETECPMYSRLTWEPPEDDGGTPLTGFVVEYKHPFFTSQVFVSKTINRCTEHVICKLQSEFPREVHVDVRAINRVGQGFRSRTVLLSFFKSLTAPLNLTSKLVPKEQGPYDVWVTWSPPEEDGGAPLVQYSLEYKELESSWNSATVLKTNNTYMWISKTREAYVYEVRVTARNKFGLEKASNILIVHFGEKPDQPQDLVKKEAFIDKQNKPKIKVMWKPPRYDGGAAITHYHVEYKTVRKEWSSAEKDSVKNTEYTFQVDKSETYTFRTRAVNKLGIGKPTVITVNFTADDVKNLAVTKNSTSSATSASFGVFLLFVISNALA</sequence>
<feature type="signal peptide" evidence="2">
    <location>
        <begin position="1"/>
        <end position="24"/>
    </location>
</feature>
<dbReference type="SMART" id="SM00060">
    <property type="entry name" value="FN3"/>
    <property type="match status" value="3"/>
</dbReference>
<evidence type="ECO:0000313" key="5">
    <source>
        <dbReference type="Proteomes" id="UP000275408"/>
    </source>
</evidence>
<dbReference type="OrthoDB" id="504170at2759"/>
<dbReference type="SUPFAM" id="SSF48726">
    <property type="entry name" value="Immunoglobulin"/>
    <property type="match status" value="1"/>
</dbReference>
<dbReference type="InterPro" id="IPR013783">
    <property type="entry name" value="Ig-like_fold"/>
</dbReference>
<feature type="domain" description="Fibronectin type-III" evidence="3">
    <location>
        <begin position="254"/>
        <end position="357"/>
    </location>
</feature>
<accession>A0A3M6US76</accession>
<dbReference type="InterPro" id="IPR036116">
    <property type="entry name" value="FN3_sf"/>
</dbReference>
<gene>
    <name evidence="4" type="ORF">pdam_00008818</name>
</gene>
<dbReference type="Pfam" id="PF00041">
    <property type="entry name" value="fn3"/>
    <property type="match status" value="2"/>
</dbReference>
<keyword evidence="1" id="KW-0393">Immunoglobulin domain</keyword>
<dbReference type="EMBL" id="RCHS01000841">
    <property type="protein sequence ID" value="RMX56417.1"/>
    <property type="molecule type" value="Genomic_DNA"/>
</dbReference>
<dbReference type="InterPro" id="IPR036179">
    <property type="entry name" value="Ig-like_dom_sf"/>
</dbReference>
<feature type="domain" description="Fibronectin type-III" evidence="3">
    <location>
        <begin position="359"/>
        <end position="458"/>
    </location>
</feature>
<feature type="domain" description="Fibronectin type-III" evidence="3">
    <location>
        <begin position="459"/>
        <end position="557"/>
    </location>
</feature>
<keyword evidence="2" id="KW-0732">Signal</keyword>
<comment type="caution">
    <text evidence="4">The sequence shown here is derived from an EMBL/GenBank/DDBJ whole genome shotgun (WGS) entry which is preliminary data.</text>
</comment>
<reference evidence="4 5" key="1">
    <citation type="journal article" date="2018" name="Sci. Rep.">
        <title>Comparative analysis of the Pocillopora damicornis genome highlights role of immune system in coral evolution.</title>
        <authorList>
            <person name="Cunning R."/>
            <person name="Bay R.A."/>
            <person name="Gillette P."/>
            <person name="Baker A.C."/>
            <person name="Traylor-Knowles N."/>
        </authorList>
    </citation>
    <scope>NUCLEOTIDE SEQUENCE [LARGE SCALE GENOMIC DNA]</scope>
    <source>
        <strain evidence="4">RSMAS</strain>
        <tissue evidence="4">Whole animal</tissue>
    </source>
</reference>
<dbReference type="PANTHER" id="PTHR14340:SF9">
    <property type="entry name" value="FIBRONECTIN TYPE-III DOMAIN-CONTAINING PROTEIN"/>
    <property type="match status" value="1"/>
</dbReference>
<organism evidence="4 5">
    <name type="scientific">Pocillopora damicornis</name>
    <name type="common">Cauliflower coral</name>
    <name type="synonym">Millepora damicornis</name>
    <dbReference type="NCBI Taxonomy" id="46731"/>
    <lineage>
        <taxon>Eukaryota</taxon>
        <taxon>Metazoa</taxon>
        <taxon>Cnidaria</taxon>
        <taxon>Anthozoa</taxon>
        <taxon>Hexacorallia</taxon>
        <taxon>Scleractinia</taxon>
        <taxon>Astrocoeniina</taxon>
        <taxon>Pocilloporidae</taxon>
        <taxon>Pocillopora</taxon>
    </lineage>
</organism>
<dbReference type="CDD" id="cd00063">
    <property type="entry name" value="FN3"/>
    <property type="match status" value="3"/>
</dbReference>
<proteinExistence type="predicted"/>
<keyword evidence="5" id="KW-1185">Reference proteome</keyword>
<name>A0A3M6US76_POCDA</name>
<protein>
    <recommendedName>
        <fullName evidence="3">Fibronectin type-III domain-containing protein</fullName>
    </recommendedName>
</protein>
<dbReference type="InterPro" id="IPR003961">
    <property type="entry name" value="FN3_dom"/>
</dbReference>
<evidence type="ECO:0000259" key="3">
    <source>
        <dbReference type="PROSITE" id="PS50853"/>
    </source>
</evidence>
<dbReference type="STRING" id="46731.A0A3M6US76"/>